<evidence type="ECO:0000256" key="1">
    <source>
        <dbReference type="SAM" id="Phobius"/>
    </source>
</evidence>
<keyword evidence="1" id="KW-0812">Transmembrane</keyword>
<dbReference type="PANTHER" id="PTHR40465:SF1">
    <property type="entry name" value="DUF6534 DOMAIN-CONTAINING PROTEIN"/>
    <property type="match status" value="1"/>
</dbReference>
<gene>
    <name evidence="2" type="ORF">WG66_12193</name>
</gene>
<name>A0A0W0FFW2_MONRR</name>
<dbReference type="Proteomes" id="UP000054988">
    <property type="component" value="Unassembled WGS sequence"/>
</dbReference>
<feature type="transmembrane region" description="Helical" evidence="1">
    <location>
        <begin position="91"/>
        <end position="113"/>
    </location>
</feature>
<evidence type="ECO:0000313" key="2">
    <source>
        <dbReference type="EMBL" id="KTB35229.1"/>
    </source>
</evidence>
<accession>A0A0W0FFW2</accession>
<organism evidence="2 3">
    <name type="scientific">Moniliophthora roreri</name>
    <name type="common">Frosty pod rot fungus</name>
    <name type="synonym">Monilia roreri</name>
    <dbReference type="NCBI Taxonomy" id="221103"/>
    <lineage>
        <taxon>Eukaryota</taxon>
        <taxon>Fungi</taxon>
        <taxon>Dikarya</taxon>
        <taxon>Basidiomycota</taxon>
        <taxon>Agaricomycotina</taxon>
        <taxon>Agaricomycetes</taxon>
        <taxon>Agaricomycetidae</taxon>
        <taxon>Agaricales</taxon>
        <taxon>Marasmiineae</taxon>
        <taxon>Marasmiaceae</taxon>
        <taxon>Moniliophthora</taxon>
    </lineage>
</organism>
<comment type="caution">
    <text evidence="2">The sequence shown here is derived from an EMBL/GenBank/DDBJ whole genome shotgun (WGS) entry which is preliminary data.</text>
</comment>
<dbReference type="AlphaFoldDB" id="A0A0W0FFW2"/>
<dbReference type="PANTHER" id="PTHR40465">
    <property type="entry name" value="CHROMOSOME 1, WHOLE GENOME SHOTGUN SEQUENCE"/>
    <property type="match status" value="1"/>
</dbReference>
<feature type="transmembrane region" description="Helical" evidence="1">
    <location>
        <begin position="20"/>
        <end position="42"/>
    </location>
</feature>
<sequence length="146" mass="16216">MAGPSLPAPHLDLGDTFGAFLVAVNISSCLYGVTCLQIWYYFRSYNDRWLLRGIVLAILVLEMAHAILAIHAVYHYLVLNFANPVGLSKDVWSVVFVIPVTTATNTIVHLFYAARIYLLSGGKDWWTPAIVCVLKIVQIGMCSGHY</sequence>
<keyword evidence="1" id="KW-0472">Membrane</keyword>
<keyword evidence="1" id="KW-1133">Transmembrane helix</keyword>
<protein>
    <submittedName>
        <fullName evidence="2">Uncharacterized protein</fullName>
    </submittedName>
</protein>
<dbReference type="EMBL" id="LATX01002001">
    <property type="protein sequence ID" value="KTB35229.1"/>
    <property type="molecule type" value="Genomic_DNA"/>
</dbReference>
<proteinExistence type="predicted"/>
<evidence type="ECO:0000313" key="3">
    <source>
        <dbReference type="Proteomes" id="UP000054988"/>
    </source>
</evidence>
<feature type="transmembrane region" description="Helical" evidence="1">
    <location>
        <begin position="54"/>
        <end position="79"/>
    </location>
</feature>
<reference evidence="2 3" key="1">
    <citation type="submission" date="2015-12" db="EMBL/GenBank/DDBJ databases">
        <title>Draft genome sequence of Moniliophthora roreri, the causal agent of frosty pod rot of cacao.</title>
        <authorList>
            <person name="Aime M.C."/>
            <person name="Diaz-Valderrama J.R."/>
            <person name="Kijpornyongpan T."/>
            <person name="Phillips-Mora W."/>
        </authorList>
    </citation>
    <scope>NUCLEOTIDE SEQUENCE [LARGE SCALE GENOMIC DNA]</scope>
    <source>
        <strain evidence="2 3">MCA 2952</strain>
    </source>
</reference>